<reference evidence="8" key="1">
    <citation type="submission" date="2020-08" db="EMBL/GenBank/DDBJ databases">
        <title>Plant Genome Project.</title>
        <authorList>
            <person name="Zhang R.-G."/>
        </authorList>
    </citation>
    <scope>NUCLEOTIDE SEQUENCE</scope>
    <source>
        <strain evidence="8">WSP0</strain>
        <tissue evidence="8">Leaf</tissue>
    </source>
</reference>
<keyword evidence="9" id="KW-1185">Reference proteome</keyword>
<evidence type="ECO:0000256" key="4">
    <source>
        <dbReference type="ARBA" id="ARBA00022927"/>
    </source>
</evidence>
<dbReference type="PROSITE" id="PS51214">
    <property type="entry name" value="IBB"/>
    <property type="match status" value="1"/>
</dbReference>
<sequence>MEYRKKSYKAGVDLEEASRRREEDLEEVRLSKREENLMNKRGGGEELLLLQSKKLFSDASQTHDNETGEMAVAKAGFEAIRVLSEVHPQHAEYNDVVATAALAIAKAISEGSDEQIRCFVEHGCIEKLCELLKHPDPKIVVCCLEGLRNILKVGVVDQRAGKNGGKNIYRGKIVECGGLDSIESLTDHDNPEDTAWFEAFKKALVIICTYFPFDEYCIPNEEITEWSYYAIESPSAYQSNPVEGFQRPVIRFTVS</sequence>
<feature type="domain" description="IBB" evidence="7">
    <location>
        <begin position="1"/>
        <end position="50"/>
    </location>
</feature>
<dbReference type="SMART" id="SM00185">
    <property type="entry name" value="ARM"/>
    <property type="match status" value="1"/>
</dbReference>
<evidence type="ECO:0000256" key="1">
    <source>
        <dbReference type="ARBA" id="ARBA00010394"/>
    </source>
</evidence>
<evidence type="ECO:0000259" key="7">
    <source>
        <dbReference type="PROSITE" id="PS51214"/>
    </source>
</evidence>
<dbReference type="InterPro" id="IPR032413">
    <property type="entry name" value="Arm_3"/>
</dbReference>
<dbReference type="PANTHER" id="PTHR23316">
    <property type="entry name" value="IMPORTIN ALPHA"/>
    <property type="match status" value="1"/>
</dbReference>
<dbReference type="EMBL" id="JACTNZ010000010">
    <property type="protein sequence ID" value="KAG5530003.1"/>
    <property type="molecule type" value="Genomic_DNA"/>
</dbReference>
<dbReference type="AlphaFoldDB" id="A0AAV6IMY3"/>
<comment type="similarity">
    <text evidence="1">Belongs to the importin alpha family.</text>
</comment>
<dbReference type="GO" id="GO:0061608">
    <property type="term" value="F:nuclear import signal receptor activity"/>
    <property type="evidence" value="ECO:0007669"/>
    <property type="project" value="InterPro"/>
</dbReference>
<evidence type="ECO:0000313" key="9">
    <source>
        <dbReference type="Proteomes" id="UP000823749"/>
    </source>
</evidence>
<organism evidence="8 9">
    <name type="scientific">Rhododendron griersonianum</name>
    <dbReference type="NCBI Taxonomy" id="479676"/>
    <lineage>
        <taxon>Eukaryota</taxon>
        <taxon>Viridiplantae</taxon>
        <taxon>Streptophyta</taxon>
        <taxon>Embryophyta</taxon>
        <taxon>Tracheophyta</taxon>
        <taxon>Spermatophyta</taxon>
        <taxon>Magnoliopsida</taxon>
        <taxon>eudicotyledons</taxon>
        <taxon>Gunneridae</taxon>
        <taxon>Pentapetalae</taxon>
        <taxon>asterids</taxon>
        <taxon>Ericales</taxon>
        <taxon>Ericaceae</taxon>
        <taxon>Ericoideae</taxon>
        <taxon>Rhodoreae</taxon>
        <taxon>Rhododendron</taxon>
    </lineage>
</organism>
<comment type="caution">
    <text evidence="8">The sequence shown here is derived from an EMBL/GenBank/DDBJ whole genome shotgun (WGS) entry which is preliminary data.</text>
</comment>
<dbReference type="Pfam" id="PF16186">
    <property type="entry name" value="Arm_3"/>
    <property type="match status" value="1"/>
</dbReference>
<dbReference type="Gene3D" id="1.25.10.10">
    <property type="entry name" value="Leucine-rich Repeat Variant"/>
    <property type="match status" value="1"/>
</dbReference>
<keyword evidence="3" id="KW-0677">Repeat</keyword>
<dbReference type="Pfam" id="PF01749">
    <property type="entry name" value="IBB"/>
    <property type="match status" value="1"/>
</dbReference>
<evidence type="ECO:0000313" key="8">
    <source>
        <dbReference type="EMBL" id="KAG5530003.1"/>
    </source>
</evidence>
<dbReference type="InterPro" id="IPR011989">
    <property type="entry name" value="ARM-like"/>
</dbReference>
<gene>
    <name evidence="8" type="ORF">RHGRI_030389</name>
</gene>
<keyword evidence="2 5" id="KW-0813">Transport</keyword>
<dbReference type="InterPro" id="IPR000225">
    <property type="entry name" value="Armadillo"/>
</dbReference>
<dbReference type="Pfam" id="PF00514">
    <property type="entry name" value="Arm"/>
    <property type="match status" value="1"/>
</dbReference>
<dbReference type="SUPFAM" id="SSF48371">
    <property type="entry name" value="ARM repeat"/>
    <property type="match status" value="1"/>
</dbReference>
<dbReference type="InterPro" id="IPR002652">
    <property type="entry name" value="Importin-a_IBB"/>
</dbReference>
<name>A0AAV6IMY3_9ERIC</name>
<accession>A0AAV6IMY3</accession>
<keyword evidence="4" id="KW-0653">Protein transport</keyword>
<evidence type="ECO:0000256" key="6">
    <source>
        <dbReference type="SAM" id="MobiDB-lite"/>
    </source>
</evidence>
<dbReference type="Proteomes" id="UP000823749">
    <property type="component" value="Chromosome 10"/>
</dbReference>
<dbReference type="GO" id="GO:0006606">
    <property type="term" value="P:protein import into nucleus"/>
    <property type="evidence" value="ECO:0007669"/>
    <property type="project" value="InterPro"/>
</dbReference>
<dbReference type="InterPro" id="IPR016024">
    <property type="entry name" value="ARM-type_fold"/>
</dbReference>
<evidence type="ECO:0000256" key="2">
    <source>
        <dbReference type="ARBA" id="ARBA00022448"/>
    </source>
</evidence>
<evidence type="ECO:0000256" key="5">
    <source>
        <dbReference type="PROSITE-ProRule" id="PRU00561"/>
    </source>
</evidence>
<feature type="region of interest" description="Disordered" evidence="6">
    <location>
        <begin position="1"/>
        <end position="24"/>
    </location>
</feature>
<protein>
    <recommendedName>
        <fullName evidence="7">IBB domain-containing protein</fullName>
    </recommendedName>
</protein>
<evidence type="ECO:0000256" key="3">
    <source>
        <dbReference type="ARBA" id="ARBA00022737"/>
    </source>
</evidence>
<proteinExistence type="inferred from homology"/>